<dbReference type="Proteomes" id="UP000238479">
    <property type="component" value="Chromosome 3"/>
</dbReference>
<organism evidence="2 3">
    <name type="scientific">Rosa chinensis</name>
    <name type="common">China rose</name>
    <dbReference type="NCBI Taxonomy" id="74649"/>
    <lineage>
        <taxon>Eukaryota</taxon>
        <taxon>Viridiplantae</taxon>
        <taxon>Streptophyta</taxon>
        <taxon>Embryophyta</taxon>
        <taxon>Tracheophyta</taxon>
        <taxon>Spermatophyta</taxon>
        <taxon>Magnoliopsida</taxon>
        <taxon>eudicotyledons</taxon>
        <taxon>Gunneridae</taxon>
        <taxon>Pentapetalae</taxon>
        <taxon>rosids</taxon>
        <taxon>fabids</taxon>
        <taxon>Rosales</taxon>
        <taxon>Rosaceae</taxon>
        <taxon>Rosoideae</taxon>
        <taxon>Rosoideae incertae sedis</taxon>
        <taxon>Rosa</taxon>
    </lineage>
</organism>
<dbReference type="PANTHER" id="PTHR31425:SF48">
    <property type="entry name" value="MULTIPLE C2 DOMAIN AND TRANSMEMBRANE REGION PROTEIN 10"/>
    <property type="match status" value="1"/>
</dbReference>
<sequence>MTVSNSTGKECLVVEVVAAHNLMPKDGEGSSSPFVEIEFENQRLRTQVKYKDLNPVRNLKFKKWGPNLLQKSIKAQISD</sequence>
<dbReference type="InterPro" id="IPR035892">
    <property type="entry name" value="C2_domain_sf"/>
</dbReference>
<name>A0A2P6R7C0_ROSCH</name>
<dbReference type="PANTHER" id="PTHR31425">
    <property type="entry name" value="PHOSPHORIBOSYLANTHRANILATE TRANSFERASE ISOFORM 1"/>
    <property type="match status" value="1"/>
</dbReference>
<evidence type="ECO:0000313" key="2">
    <source>
        <dbReference type="EMBL" id="PRQ42307.1"/>
    </source>
</evidence>
<evidence type="ECO:0000259" key="1">
    <source>
        <dbReference type="PROSITE" id="PS50004"/>
    </source>
</evidence>
<dbReference type="Gramene" id="PRQ42307">
    <property type="protein sequence ID" value="PRQ42307"/>
    <property type="gene ID" value="RchiOBHm_Chr3g0456221"/>
</dbReference>
<dbReference type="InterPro" id="IPR000008">
    <property type="entry name" value="C2_dom"/>
</dbReference>
<gene>
    <name evidence="2" type="ORF">RchiOBHm_Chr3g0456221</name>
</gene>
<dbReference type="PROSITE" id="PS50004">
    <property type="entry name" value="C2"/>
    <property type="match status" value="1"/>
</dbReference>
<proteinExistence type="predicted"/>
<dbReference type="STRING" id="74649.A0A2P6R7C0"/>
<dbReference type="InterPro" id="IPR047259">
    <property type="entry name" value="QUIRKY-like"/>
</dbReference>
<dbReference type="Pfam" id="PF00168">
    <property type="entry name" value="C2"/>
    <property type="match status" value="1"/>
</dbReference>
<dbReference type="AlphaFoldDB" id="A0A2P6R7C0"/>
<reference evidence="2 3" key="1">
    <citation type="journal article" date="2018" name="Nat. Genet.">
        <title>The Rosa genome provides new insights in the design of modern roses.</title>
        <authorList>
            <person name="Bendahmane M."/>
        </authorList>
    </citation>
    <scope>NUCLEOTIDE SEQUENCE [LARGE SCALE GENOMIC DNA]</scope>
    <source>
        <strain evidence="3">cv. Old Blush</strain>
    </source>
</reference>
<protein>
    <submittedName>
        <fullName evidence="2">Putative C2 domain-containing protein</fullName>
    </submittedName>
</protein>
<comment type="caution">
    <text evidence="2">The sequence shown here is derived from an EMBL/GenBank/DDBJ whole genome shotgun (WGS) entry which is preliminary data.</text>
</comment>
<feature type="domain" description="C2" evidence="1">
    <location>
        <begin position="1"/>
        <end position="79"/>
    </location>
</feature>
<dbReference type="EMBL" id="PDCK01000041">
    <property type="protein sequence ID" value="PRQ42307.1"/>
    <property type="molecule type" value="Genomic_DNA"/>
</dbReference>
<dbReference type="SUPFAM" id="SSF49562">
    <property type="entry name" value="C2 domain (Calcium/lipid-binding domain, CaLB)"/>
    <property type="match status" value="1"/>
</dbReference>
<dbReference type="Gene3D" id="2.60.40.150">
    <property type="entry name" value="C2 domain"/>
    <property type="match status" value="1"/>
</dbReference>
<keyword evidence="3" id="KW-1185">Reference proteome</keyword>
<evidence type="ECO:0000313" key="3">
    <source>
        <dbReference type="Proteomes" id="UP000238479"/>
    </source>
</evidence>
<accession>A0A2P6R7C0</accession>